<keyword evidence="3" id="KW-0560">Oxidoreductase</keyword>
<dbReference type="InterPro" id="IPR052178">
    <property type="entry name" value="Sec_Metab_Biosynth_SDR"/>
</dbReference>
<gene>
    <name evidence="4" type="ORF">MU0053_002810</name>
</gene>
<dbReference type="RefSeq" id="WP_308478256.1">
    <property type="nucleotide sequence ID" value="NZ_OY726397.1"/>
</dbReference>
<name>A0ABM9LUM8_9MYCO</name>
<proteinExistence type="inferred from homology"/>
<protein>
    <submittedName>
        <fullName evidence="4">SDR family oxidoreductase</fullName>
    </submittedName>
</protein>
<evidence type="ECO:0000256" key="1">
    <source>
        <dbReference type="ARBA" id="ARBA00006484"/>
    </source>
</evidence>
<evidence type="ECO:0000256" key="3">
    <source>
        <dbReference type="ARBA" id="ARBA00023002"/>
    </source>
</evidence>
<comment type="similarity">
    <text evidence="1">Belongs to the short-chain dehydrogenases/reductases (SDR) family.</text>
</comment>
<dbReference type="InterPro" id="IPR020904">
    <property type="entry name" value="Sc_DH/Rdtase_CS"/>
</dbReference>
<dbReference type="PRINTS" id="PR00081">
    <property type="entry name" value="GDHRDH"/>
</dbReference>
<dbReference type="SUPFAM" id="SSF51735">
    <property type="entry name" value="NAD(P)-binding Rossmann-fold domains"/>
    <property type="match status" value="1"/>
</dbReference>
<sequence>MTVVGPEDLFSVAGRSAVVTGGSSGIGAMIAAGLVAAGARVLISARKVDALAGLADRLGGEGVCDYVVADVGTPEGSAAIAEAVAATFGGRLDILVNNAGATWGAPIDAFPDEAWLKLANVNLIGLFRLTTRLLDPLRRNATPGTPATIINIGSLAGLRVTEVENYPYSATKAGVHMLTRHLAGRLAREHITVNAVAPGYFPSRMSAFALDDESMRAELLSSIPLGRTGTPEDIVGAVQFLASRAGAYLTGSVLEVDGGAASAT</sequence>
<dbReference type="Gene3D" id="3.40.50.720">
    <property type="entry name" value="NAD(P)-binding Rossmann-like Domain"/>
    <property type="match status" value="1"/>
</dbReference>
<dbReference type="Pfam" id="PF13561">
    <property type="entry name" value="adh_short_C2"/>
    <property type="match status" value="1"/>
</dbReference>
<reference evidence="4 5" key="1">
    <citation type="submission" date="2023-08" db="EMBL/GenBank/DDBJ databases">
        <authorList>
            <person name="Folkvardsen B D."/>
            <person name="Norman A."/>
        </authorList>
    </citation>
    <scope>NUCLEOTIDE SEQUENCE [LARGE SCALE GENOMIC DNA]</scope>
    <source>
        <strain evidence="4 5">Mu0053</strain>
    </source>
</reference>
<dbReference type="PANTHER" id="PTHR43618">
    <property type="entry name" value="7-ALPHA-HYDROXYSTEROID DEHYDROGENASE"/>
    <property type="match status" value="1"/>
</dbReference>
<dbReference type="InterPro" id="IPR002347">
    <property type="entry name" value="SDR_fam"/>
</dbReference>
<evidence type="ECO:0000256" key="2">
    <source>
        <dbReference type="ARBA" id="ARBA00022857"/>
    </source>
</evidence>
<evidence type="ECO:0000313" key="5">
    <source>
        <dbReference type="Proteomes" id="UP001190465"/>
    </source>
</evidence>
<accession>A0ABM9LUM8</accession>
<dbReference type="InterPro" id="IPR036291">
    <property type="entry name" value="NAD(P)-bd_dom_sf"/>
</dbReference>
<organism evidence="4 5">
    <name type="scientific">[Mycobacterium] burgundiense</name>
    <dbReference type="NCBI Taxonomy" id="3064286"/>
    <lineage>
        <taxon>Bacteria</taxon>
        <taxon>Bacillati</taxon>
        <taxon>Actinomycetota</taxon>
        <taxon>Actinomycetes</taxon>
        <taxon>Mycobacteriales</taxon>
        <taxon>Mycobacteriaceae</taxon>
        <taxon>Mycolicibacterium</taxon>
    </lineage>
</organism>
<dbReference type="EMBL" id="OY726397">
    <property type="protein sequence ID" value="CAJ1504939.1"/>
    <property type="molecule type" value="Genomic_DNA"/>
</dbReference>
<dbReference type="PRINTS" id="PR00080">
    <property type="entry name" value="SDRFAMILY"/>
</dbReference>
<dbReference type="PROSITE" id="PS00061">
    <property type="entry name" value="ADH_SHORT"/>
    <property type="match status" value="1"/>
</dbReference>
<evidence type="ECO:0000313" key="4">
    <source>
        <dbReference type="EMBL" id="CAJ1504939.1"/>
    </source>
</evidence>
<keyword evidence="2" id="KW-0521">NADP</keyword>
<dbReference type="Proteomes" id="UP001190465">
    <property type="component" value="Chromosome"/>
</dbReference>
<dbReference type="PANTHER" id="PTHR43618:SF8">
    <property type="entry name" value="7ALPHA-HYDROXYSTEROID DEHYDROGENASE"/>
    <property type="match status" value="1"/>
</dbReference>
<keyword evidence="5" id="KW-1185">Reference proteome</keyword>